<feature type="region of interest" description="Disordered" evidence="2">
    <location>
        <begin position="1"/>
        <end position="96"/>
    </location>
</feature>
<gene>
    <name evidence="4" type="ORF">DMH04_21100</name>
</gene>
<feature type="compositionally biased region" description="Low complexity" evidence="2">
    <location>
        <begin position="13"/>
        <end position="22"/>
    </location>
</feature>
<dbReference type="OrthoDB" id="3682216at2"/>
<protein>
    <recommendedName>
        <fullName evidence="3">PPE domain-containing protein</fullName>
    </recommendedName>
</protein>
<comment type="caution">
    <text evidence="4">The sequence shown here is derived from an EMBL/GenBank/DDBJ whole genome shotgun (WGS) entry which is preliminary data.</text>
</comment>
<feature type="domain" description="PPE" evidence="3">
    <location>
        <begin position="117"/>
        <end position="273"/>
    </location>
</feature>
<feature type="compositionally biased region" description="Gly residues" evidence="2">
    <location>
        <begin position="477"/>
        <end position="498"/>
    </location>
</feature>
<accession>A0A428Z8B7</accession>
<dbReference type="EMBL" id="QHKI01000017">
    <property type="protein sequence ID" value="RSM84212.1"/>
    <property type="molecule type" value="Genomic_DNA"/>
</dbReference>
<comment type="similarity">
    <text evidence="1">Belongs to the mycobacterial PPE family.</text>
</comment>
<feature type="compositionally biased region" description="Low complexity" evidence="2">
    <location>
        <begin position="54"/>
        <end position="66"/>
    </location>
</feature>
<feature type="region of interest" description="Disordered" evidence="2">
    <location>
        <begin position="243"/>
        <end position="541"/>
    </location>
</feature>
<proteinExistence type="inferred from homology"/>
<feature type="compositionally biased region" description="Low complexity" evidence="2">
    <location>
        <begin position="73"/>
        <end position="82"/>
    </location>
</feature>
<evidence type="ECO:0000313" key="5">
    <source>
        <dbReference type="Proteomes" id="UP000287547"/>
    </source>
</evidence>
<dbReference type="InterPro" id="IPR038332">
    <property type="entry name" value="PPE_sf"/>
</dbReference>
<feature type="compositionally biased region" description="Basic and acidic residues" evidence="2">
    <location>
        <begin position="245"/>
        <end position="258"/>
    </location>
</feature>
<evidence type="ECO:0000256" key="2">
    <source>
        <dbReference type="SAM" id="MobiDB-lite"/>
    </source>
</evidence>
<feature type="compositionally biased region" description="Polar residues" evidence="2">
    <location>
        <begin position="300"/>
        <end position="336"/>
    </location>
</feature>
<evidence type="ECO:0000256" key="1">
    <source>
        <dbReference type="ARBA" id="ARBA00010652"/>
    </source>
</evidence>
<name>A0A428Z8B7_KIBAR</name>
<feature type="compositionally biased region" description="Basic residues" evidence="2">
    <location>
        <begin position="1"/>
        <end position="12"/>
    </location>
</feature>
<evidence type="ECO:0000259" key="3">
    <source>
        <dbReference type="Pfam" id="PF00823"/>
    </source>
</evidence>
<dbReference type="AlphaFoldDB" id="A0A428Z8B7"/>
<evidence type="ECO:0000313" key="4">
    <source>
        <dbReference type="EMBL" id="RSM84212.1"/>
    </source>
</evidence>
<organism evidence="4 5">
    <name type="scientific">Kibdelosporangium aridum</name>
    <dbReference type="NCBI Taxonomy" id="2030"/>
    <lineage>
        <taxon>Bacteria</taxon>
        <taxon>Bacillati</taxon>
        <taxon>Actinomycetota</taxon>
        <taxon>Actinomycetes</taxon>
        <taxon>Pseudonocardiales</taxon>
        <taxon>Pseudonocardiaceae</taxon>
        <taxon>Kibdelosporangium</taxon>
    </lineage>
</organism>
<sequence>MRSTKLRVRSRSSSRSSPNCRRPTGLVTRSARSPRCGSTRVTARPVAVRRSRRSPSTPTSCRTPVTLCKRRTTTTCASRASTPSGGAARASRTSEGVMTMTSDIRWNGLDHPAIYNMINAGAGPNASDTPADFWKMLSEGLKEISDTLHKKLGDLDVHWQGLSADQALAGMTPLKEWAGKAQGGSNVMQTSFELQGNYVGDARNEVPPPKQVTTPAPSGWAIAGAVAAGIVGNPGPAAAVAAQSADHEAQERAQDEAARQAVQAMQKYEKSSDWNADTLGHFEDPPKLVVETPPPDPSLHQGSVDSRGMYNTTGVHSNQSTSTSSAHHTPIGSQTSTQPNVTPNQPYTPPQTTNPNQFTPPQNYPTPPQNNPGLPPTPPKPPIQPPLPPNPGPGPGPWGGNPYLPGTGPYSGQGGQNTSLRPGIPGGGGGTGGPNSGGRGGIGNPNAGFGQNSSMLDESRQGRAGMGGNPMLQEGGARSGPGGNMGQGGRGGPGGMAPGGRADGEEDTEHETPDYLMETDDIFGDERMIAPSVIGEKPEQQ</sequence>
<dbReference type="Proteomes" id="UP000287547">
    <property type="component" value="Unassembled WGS sequence"/>
</dbReference>
<dbReference type="SUPFAM" id="SSF140459">
    <property type="entry name" value="PE/PPE dimer-like"/>
    <property type="match status" value="1"/>
</dbReference>
<feature type="compositionally biased region" description="Low complexity" evidence="2">
    <location>
        <begin position="337"/>
        <end position="361"/>
    </location>
</feature>
<feature type="compositionally biased region" description="Gly residues" evidence="2">
    <location>
        <begin position="424"/>
        <end position="443"/>
    </location>
</feature>
<dbReference type="InterPro" id="IPR000030">
    <property type="entry name" value="PPE_dom"/>
</dbReference>
<reference evidence="4 5" key="1">
    <citation type="submission" date="2018-05" db="EMBL/GenBank/DDBJ databases">
        <title>Evolution of GPA BGCs.</title>
        <authorList>
            <person name="Waglechner N."/>
            <person name="Wright G.D."/>
        </authorList>
    </citation>
    <scope>NUCLEOTIDE SEQUENCE [LARGE SCALE GENOMIC DNA]</scope>
    <source>
        <strain evidence="4 5">A82846</strain>
    </source>
</reference>
<dbReference type="Gene3D" id="1.20.1260.20">
    <property type="entry name" value="PPE superfamily"/>
    <property type="match status" value="1"/>
</dbReference>
<feature type="compositionally biased region" description="Pro residues" evidence="2">
    <location>
        <begin position="362"/>
        <end position="396"/>
    </location>
</feature>
<dbReference type="Pfam" id="PF00823">
    <property type="entry name" value="PPE"/>
    <property type="match status" value="1"/>
</dbReference>